<name>A0ACC0EC46_9BASI</name>
<reference evidence="2" key="2">
    <citation type="journal article" date="2018" name="Mol. Plant Microbe Interact.">
        <title>Genome sequence resources for the wheat stripe rust pathogen (Puccinia striiformis f. sp. tritici) and the barley stripe rust pathogen (Puccinia striiformis f. sp. hordei).</title>
        <authorList>
            <person name="Xia C."/>
            <person name="Wang M."/>
            <person name="Yin C."/>
            <person name="Cornejo O.E."/>
            <person name="Hulbert S.H."/>
            <person name="Chen X."/>
        </authorList>
    </citation>
    <scope>NUCLEOTIDE SEQUENCE [LARGE SCALE GENOMIC DNA]</scope>
    <source>
        <strain evidence="2">93-210</strain>
    </source>
</reference>
<evidence type="ECO:0000313" key="1">
    <source>
        <dbReference type="EMBL" id="KAI7950221.1"/>
    </source>
</evidence>
<evidence type="ECO:0000313" key="2">
    <source>
        <dbReference type="Proteomes" id="UP001060170"/>
    </source>
</evidence>
<gene>
    <name evidence="1" type="ORF">MJO28_009042</name>
</gene>
<protein>
    <submittedName>
        <fullName evidence="1">Uncharacterized protein</fullName>
    </submittedName>
</protein>
<proteinExistence type="predicted"/>
<keyword evidence="2" id="KW-1185">Reference proteome</keyword>
<accession>A0ACC0EC46</accession>
<reference evidence="2" key="1">
    <citation type="journal article" date="2018" name="BMC Genomics">
        <title>Genomic insights into host adaptation between the wheat stripe rust pathogen (Puccinia striiformis f. sp. tritici) and the barley stripe rust pathogen (Puccinia striiformis f. sp. hordei).</title>
        <authorList>
            <person name="Xia C."/>
            <person name="Wang M."/>
            <person name="Yin C."/>
            <person name="Cornejo O.E."/>
            <person name="Hulbert S.H."/>
            <person name="Chen X."/>
        </authorList>
    </citation>
    <scope>NUCLEOTIDE SEQUENCE [LARGE SCALE GENOMIC DNA]</scope>
    <source>
        <strain evidence="2">93-210</strain>
    </source>
</reference>
<organism evidence="1 2">
    <name type="scientific">Puccinia striiformis f. sp. tritici</name>
    <dbReference type="NCBI Taxonomy" id="168172"/>
    <lineage>
        <taxon>Eukaryota</taxon>
        <taxon>Fungi</taxon>
        <taxon>Dikarya</taxon>
        <taxon>Basidiomycota</taxon>
        <taxon>Pucciniomycotina</taxon>
        <taxon>Pucciniomycetes</taxon>
        <taxon>Pucciniales</taxon>
        <taxon>Pucciniaceae</taxon>
        <taxon>Puccinia</taxon>
    </lineage>
</organism>
<comment type="caution">
    <text evidence="1">The sequence shown here is derived from an EMBL/GenBank/DDBJ whole genome shotgun (WGS) entry which is preliminary data.</text>
</comment>
<sequence length="1240" mass="142591">MLPGFPPGLPIFSLIALSAQGQKHVVYLVLKIIMRHAPWFSSGGNNGRISASFQGIRAAFIQDGFLENADKLPSTLRYNIGNVDLSNNENIRTIILIEQVLIYLDHGLMNMNKNNRRVAFQVSPPGNWDMTSSSGQNLDHPTLLFGWVNIVVFVVVLSSNASLLARLYILIFLPHVMCPQGHLPGVEQAGHINDVVEDAPTDRRIQLNSAARKAEIASIEDINKAIKQRIQSLNPESNRDLSEIKSNLKQLHDILRLPILDRVLELSGLGRSMSALGRHARSVVRTGSQGNPVSWLDKGRSWMDILCSYLKDMGFPIKTLPVGGDELPQDILDVIKKTIIQERIKRWNYLQKVLLEFQAADDRYTSPNFKLRYLESVYLLGELIYRHNLLPPDSIKEIEIFKPTSLFKMIEYHVELLFSRGKEYFFDMSDSVIPELEFLTTGNAVKHFHRPIKDLSARDQKHAVYLVLKIILRHAPWFSSGRNDWGISPWFEDIRVRFTRDGFLEDADRLSLAISNNPRNVDFSDDGNTRTIILVDHVLLYLDDCPEAMNKMNNRVAFQVVFYISNFLREYYHPIVQAVDNRTGISTYAQFDFLRGYLKFFRNRFEDPSSLQKPVDLTSLRMRLDPSHITKYFIEWTDIVTAREFGHLDVFVRPKSRPPNFSPWMASQCRLGSIVHPNFLTARHLPGVEQAGHINDAVKDAPTDQLLQLEPAARKAEIASIEDINKAIKQRIQWLNPESNRDFSEIRSNLKQLHDILRLPILDRVLELSGLGRSMSALGRHARSVVRTGSQGNPVSWLDKGRSWMDILCSYLKDMGFPINTLSVTGDELPQDILDAIKKTIIQERIKRWNYLQKVLLEFQAEDNRYTSPNFKLRYLESVYLLGELIYRHNLLPPEAIKEIEIFKPTTLFKMIEYHVELLFSRGKGYFFDMSVSVIPELEFLTTGNAVKHFHRPIKGNVILDQPIFFLPQRRSDGLIFFLLSRFRVFLPALPILSLEDLSAQDQKHAVYLVLKIILRHAPWFSSGRDDWGVSPEFEDIRVEFTRDGFLQGADRLSSAISSNPRNVDLGDDENIRTLIAIRQVLIYLDDCPEDMNKSNRRVAFQVVFYISSFLREYYTPIIQTINARTGISTYPQFDFIRGYLKFFRNRSENPSHIQNRKDLTSLITRIGFSHITKDFIEWTNMVTAIEFGHDVFVRPKSRLPNVSPWMGQQCCFCGGPFWECKPPCRSLNPSIVGQFQLVH</sequence>
<dbReference type="EMBL" id="CM045872">
    <property type="protein sequence ID" value="KAI7950221.1"/>
    <property type="molecule type" value="Genomic_DNA"/>
</dbReference>
<reference evidence="1 2" key="3">
    <citation type="journal article" date="2022" name="Microbiol. Spectr.">
        <title>Folding features and dynamics of 3D genome architecture in plant fungal pathogens.</title>
        <authorList>
            <person name="Xia C."/>
        </authorList>
    </citation>
    <scope>NUCLEOTIDE SEQUENCE [LARGE SCALE GENOMIC DNA]</scope>
    <source>
        <strain evidence="1 2">93-210</strain>
    </source>
</reference>
<dbReference type="Proteomes" id="UP001060170">
    <property type="component" value="Chromosome 8"/>
</dbReference>